<evidence type="ECO:0000259" key="11">
    <source>
        <dbReference type="PROSITE" id="PS50878"/>
    </source>
</evidence>
<evidence type="ECO:0000256" key="4">
    <source>
        <dbReference type="ARBA" id="ARBA00022723"/>
    </source>
</evidence>
<dbReference type="PANTHER" id="PTHR34047:SF7">
    <property type="entry name" value="RNA-DIRECTED DNA POLYMERASE"/>
    <property type="match status" value="1"/>
</dbReference>
<evidence type="ECO:0000313" key="13">
    <source>
        <dbReference type="Proteomes" id="UP000531216"/>
    </source>
</evidence>
<feature type="domain" description="Reverse transcriptase" evidence="11">
    <location>
        <begin position="15"/>
        <end position="238"/>
    </location>
</feature>
<dbReference type="PRINTS" id="PR00866">
    <property type="entry name" value="RNADNAPOLMS"/>
</dbReference>
<dbReference type="SUPFAM" id="SSF56672">
    <property type="entry name" value="DNA/RNA polymerases"/>
    <property type="match status" value="1"/>
</dbReference>
<dbReference type="InterPro" id="IPR043502">
    <property type="entry name" value="DNA/RNA_pol_sf"/>
</dbReference>
<reference evidence="12 13" key="1">
    <citation type="submission" date="2020-08" db="EMBL/GenBank/DDBJ databases">
        <title>Genomic Encyclopedia of Type Strains, Phase IV (KMG-IV): sequencing the most valuable type-strain genomes for metagenomic binning, comparative biology and taxonomic classification.</title>
        <authorList>
            <person name="Goeker M."/>
        </authorList>
    </citation>
    <scope>NUCLEOTIDE SEQUENCE [LARGE SCALE GENOMIC DNA]</scope>
    <source>
        <strain evidence="12 13">DSM 25024</strain>
    </source>
</reference>
<dbReference type="EMBL" id="JACIDO010000003">
    <property type="protein sequence ID" value="MBB3935779.1"/>
    <property type="molecule type" value="Genomic_DNA"/>
</dbReference>
<keyword evidence="3" id="KW-0548">Nucleotidyltransferase</keyword>
<evidence type="ECO:0000313" key="12">
    <source>
        <dbReference type="EMBL" id="MBB3935779.1"/>
    </source>
</evidence>
<keyword evidence="13" id="KW-1185">Reference proteome</keyword>
<keyword evidence="8" id="KW-0051">Antiviral defense</keyword>
<evidence type="ECO:0000256" key="3">
    <source>
        <dbReference type="ARBA" id="ARBA00022695"/>
    </source>
</evidence>
<dbReference type="InterPro" id="IPR000123">
    <property type="entry name" value="Reverse_transcriptase_msDNA"/>
</dbReference>
<dbReference type="OrthoDB" id="7055795at2"/>
<dbReference type="CDD" id="cd03487">
    <property type="entry name" value="RT_Bac_retron_II"/>
    <property type="match status" value="1"/>
</dbReference>
<accession>A0A7W6BPM4</accession>
<comment type="catalytic activity">
    <reaction evidence="10">
        <text>DNA(n) + a 2'-deoxyribonucleoside 5'-triphosphate = DNA(n+1) + diphosphate</text>
        <dbReference type="Rhea" id="RHEA:22508"/>
        <dbReference type="Rhea" id="RHEA-COMP:17339"/>
        <dbReference type="Rhea" id="RHEA-COMP:17340"/>
        <dbReference type="ChEBI" id="CHEBI:33019"/>
        <dbReference type="ChEBI" id="CHEBI:61560"/>
        <dbReference type="ChEBI" id="CHEBI:173112"/>
        <dbReference type="EC" id="2.7.7.49"/>
    </reaction>
</comment>
<name>A0A7W6BPM4_9HYPH</name>
<proteinExistence type="inferred from homology"/>
<evidence type="ECO:0000256" key="7">
    <source>
        <dbReference type="ARBA" id="ARBA00022918"/>
    </source>
</evidence>
<dbReference type="EC" id="2.7.7.49" evidence="1"/>
<evidence type="ECO:0000256" key="9">
    <source>
        <dbReference type="ARBA" id="ARBA00034120"/>
    </source>
</evidence>
<dbReference type="Pfam" id="PF00078">
    <property type="entry name" value="RVT_1"/>
    <property type="match status" value="1"/>
</dbReference>
<protein>
    <recommendedName>
        <fullName evidence="1">RNA-directed DNA polymerase</fullName>
        <ecNumber evidence="1">2.7.7.49</ecNumber>
    </recommendedName>
</protein>
<dbReference type="AlphaFoldDB" id="A0A7W6BPM4"/>
<keyword evidence="2" id="KW-0808">Transferase</keyword>
<dbReference type="PROSITE" id="PS50878">
    <property type="entry name" value="RT_POL"/>
    <property type="match status" value="1"/>
</dbReference>
<dbReference type="Proteomes" id="UP000531216">
    <property type="component" value="Unassembled WGS sequence"/>
</dbReference>
<organism evidence="12 13">
    <name type="scientific">Aureimonas phyllosphaerae</name>
    <dbReference type="NCBI Taxonomy" id="1166078"/>
    <lineage>
        <taxon>Bacteria</taxon>
        <taxon>Pseudomonadati</taxon>
        <taxon>Pseudomonadota</taxon>
        <taxon>Alphaproteobacteria</taxon>
        <taxon>Hyphomicrobiales</taxon>
        <taxon>Aurantimonadaceae</taxon>
        <taxon>Aureimonas</taxon>
    </lineage>
</organism>
<keyword evidence="4" id="KW-0479">Metal-binding</keyword>
<dbReference type="GO" id="GO:0003723">
    <property type="term" value="F:RNA binding"/>
    <property type="evidence" value="ECO:0007669"/>
    <property type="project" value="InterPro"/>
</dbReference>
<dbReference type="GO" id="GO:0046872">
    <property type="term" value="F:metal ion binding"/>
    <property type="evidence" value="ECO:0007669"/>
    <property type="project" value="UniProtKB-KW"/>
</dbReference>
<dbReference type="NCBIfam" id="NF038233">
    <property type="entry name" value="retron_St85_RT"/>
    <property type="match status" value="1"/>
</dbReference>
<dbReference type="PROSITE" id="PS50302">
    <property type="entry name" value="PUM"/>
    <property type="match status" value="1"/>
</dbReference>
<evidence type="ECO:0000256" key="8">
    <source>
        <dbReference type="ARBA" id="ARBA00023118"/>
    </source>
</evidence>
<dbReference type="PANTHER" id="PTHR34047">
    <property type="entry name" value="NUCLEAR INTRON MATURASE 1, MITOCHONDRIAL-RELATED"/>
    <property type="match status" value="1"/>
</dbReference>
<evidence type="ECO:0000256" key="1">
    <source>
        <dbReference type="ARBA" id="ARBA00012493"/>
    </source>
</evidence>
<evidence type="ECO:0000256" key="5">
    <source>
        <dbReference type="ARBA" id="ARBA00022737"/>
    </source>
</evidence>
<gene>
    <name evidence="12" type="ORF">GGR05_001923</name>
</gene>
<dbReference type="GO" id="GO:0051607">
    <property type="term" value="P:defense response to virus"/>
    <property type="evidence" value="ECO:0007669"/>
    <property type="project" value="UniProtKB-KW"/>
</dbReference>
<evidence type="ECO:0000256" key="10">
    <source>
        <dbReference type="ARBA" id="ARBA00048173"/>
    </source>
</evidence>
<keyword evidence="5" id="KW-0677">Repeat</keyword>
<keyword evidence="7 12" id="KW-0695">RNA-directed DNA polymerase</keyword>
<dbReference type="InterPro" id="IPR001313">
    <property type="entry name" value="Pumilio_RNA-bd_rpt"/>
</dbReference>
<evidence type="ECO:0000256" key="6">
    <source>
        <dbReference type="ARBA" id="ARBA00022842"/>
    </source>
</evidence>
<dbReference type="RefSeq" id="WP_090960987.1">
    <property type="nucleotide sequence ID" value="NZ_FOOA01000003.1"/>
</dbReference>
<comment type="caution">
    <text evidence="12">The sequence shown here is derived from an EMBL/GenBank/DDBJ whole genome shotgun (WGS) entry which is preliminary data.</text>
</comment>
<evidence type="ECO:0000256" key="2">
    <source>
        <dbReference type="ARBA" id="ARBA00022679"/>
    </source>
</evidence>
<dbReference type="GO" id="GO:0003964">
    <property type="term" value="F:RNA-directed DNA polymerase activity"/>
    <property type="evidence" value="ECO:0007669"/>
    <property type="project" value="UniProtKB-KW"/>
</dbReference>
<comment type="similarity">
    <text evidence="9">Belongs to the bacterial reverse transcriptase family.</text>
</comment>
<sequence length="314" mass="35458">MSLRDEICIATGIGLSEFARIENSAPVRYKSFSIAKKSGDYRIIAQPSRELKIIQRWICENYLASFPVHNAAYAYRLGRGISHNARVHAGSRYILKIDFKDFFHSITPNDLFVRIKLANKDLSKADKRTLSQCLFWGKGVNMPLCLSIGAPSSPMLSNIVMFDFDERIARICKDKGVKYTRYADDITVSSEGIDELLFVERGIRETVKNSKNPKIEINEDKSRRFGPGQRKLVTGLNLTSEGGVSIGRGRKRKIHSMMNSAKYGILPDHDIGMLKGLIAFSISCDDDLVTLLRKKYGSDVVDRILSFKVPSRRR</sequence>
<dbReference type="InterPro" id="IPR000477">
    <property type="entry name" value="RT_dom"/>
</dbReference>
<keyword evidence="6" id="KW-0460">Magnesium</keyword>
<dbReference type="InterPro" id="IPR051083">
    <property type="entry name" value="GrpII_Intron_Splice-Mob/Def"/>
</dbReference>